<dbReference type="Proteomes" id="UP000001064">
    <property type="component" value="Unassembled WGS sequence"/>
</dbReference>
<accession>F1A0T7</accession>
<proteinExistence type="predicted"/>
<sequence length="539" mass="62145">MIIKNIEINHTTNKIRITRLIKVSPELDSRGLFNFPDDVSGEGDIELKDPLPCGSSIIFPFKPNFPKDLNRFEGKRFKFLTNKKSQIVGTFLNYKQNINNNKAIEYNIIIDVEAFFSEITDKVLPKGPFSINSSDIIEYFPLDYVVTGQFTRPKIKIESINVPREILISYTVPFDAYSMNGYIVHSVKGIKSEDLYYCEGQLASDIEVRVTTTYYWSPIWTILGGDVVLTIIKDDFVYVINNICTVRNTLSPIVLSSFTTLFNKAMLLQPDEPFLETSIFFKALSNLSNDLVYFEDDYYSICNKNLGDFFNPPPDNTNEEAAKIFNYSHRFLSATKAEGFAVIKLNFQNENNKHYKNYSYESIVSSRQKAMVIPQLKISSQCTHVEIQYSDSMVYRFLNGSKYSTDVLVYKGMSNNSINEHPKTIVCSESIKLDEYLYIFDSRASSVNEFQIRILSSKTLYLNYNLPTKILNFLNENNLKVDLSLNGFQEVNLEKFGIEFHKPLYSLLVNEIFDDKQISKPNIEESIFNNKIFSFKDYI</sequence>
<evidence type="ECO:0000313" key="2">
    <source>
        <dbReference type="Proteomes" id="UP000001064"/>
    </source>
</evidence>
<dbReference type="AlphaFoldDB" id="F1A0T7"/>
<evidence type="ECO:0000313" key="1">
    <source>
        <dbReference type="EMBL" id="EGC30190.1"/>
    </source>
</evidence>
<dbReference type="EMBL" id="GL871349">
    <property type="protein sequence ID" value="EGC30190.1"/>
    <property type="molecule type" value="Genomic_DNA"/>
</dbReference>
<dbReference type="KEGG" id="dpp:DICPUDRAFT_158092"/>
<dbReference type="STRING" id="5786.F1A0T7"/>
<dbReference type="RefSeq" id="XP_003293279.1">
    <property type="nucleotide sequence ID" value="XM_003293231.1"/>
</dbReference>
<gene>
    <name evidence="1" type="ORF">DICPUDRAFT_158092</name>
</gene>
<keyword evidence="2" id="KW-1185">Reference proteome</keyword>
<name>F1A0T7_DICPU</name>
<dbReference type="GeneID" id="10510984"/>
<protein>
    <submittedName>
        <fullName evidence="1">Uncharacterized protein</fullName>
    </submittedName>
</protein>
<dbReference type="VEuPathDB" id="AmoebaDB:DICPUDRAFT_158092"/>
<dbReference type="InParanoid" id="F1A0T7"/>
<reference evidence="2" key="1">
    <citation type="journal article" date="2011" name="Genome Biol.">
        <title>Comparative genomics of the social amoebae Dictyostelium discoideum and Dictyostelium purpureum.</title>
        <authorList>
            <consortium name="US DOE Joint Genome Institute (JGI-PGF)"/>
            <person name="Sucgang R."/>
            <person name="Kuo A."/>
            <person name="Tian X."/>
            <person name="Salerno W."/>
            <person name="Parikh A."/>
            <person name="Feasley C.L."/>
            <person name="Dalin E."/>
            <person name="Tu H."/>
            <person name="Huang E."/>
            <person name="Barry K."/>
            <person name="Lindquist E."/>
            <person name="Shapiro H."/>
            <person name="Bruce D."/>
            <person name="Schmutz J."/>
            <person name="Salamov A."/>
            <person name="Fey P."/>
            <person name="Gaudet P."/>
            <person name="Anjard C."/>
            <person name="Babu M.M."/>
            <person name="Basu S."/>
            <person name="Bushmanova Y."/>
            <person name="van der Wel H."/>
            <person name="Katoh-Kurasawa M."/>
            <person name="Dinh C."/>
            <person name="Coutinho P.M."/>
            <person name="Saito T."/>
            <person name="Elias M."/>
            <person name="Schaap P."/>
            <person name="Kay R.R."/>
            <person name="Henrissat B."/>
            <person name="Eichinger L."/>
            <person name="Rivero F."/>
            <person name="Putnam N.H."/>
            <person name="West C.M."/>
            <person name="Loomis W.F."/>
            <person name="Chisholm R.L."/>
            <person name="Shaulsky G."/>
            <person name="Strassmann J.E."/>
            <person name="Queller D.C."/>
            <person name="Kuspa A."/>
            <person name="Grigoriev I.V."/>
        </authorList>
    </citation>
    <scope>NUCLEOTIDE SEQUENCE [LARGE SCALE GENOMIC DNA]</scope>
    <source>
        <strain evidence="2">QSDP1</strain>
    </source>
</reference>
<organism evidence="1 2">
    <name type="scientific">Dictyostelium purpureum</name>
    <name type="common">Slime mold</name>
    <dbReference type="NCBI Taxonomy" id="5786"/>
    <lineage>
        <taxon>Eukaryota</taxon>
        <taxon>Amoebozoa</taxon>
        <taxon>Evosea</taxon>
        <taxon>Eumycetozoa</taxon>
        <taxon>Dictyostelia</taxon>
        <taxon>Dictyosteliales</taxon>
        <taxon>Dictyosteliaceae</taxon>
        <taxon>Dictyostelium</taxon>
    </lineage>
</organism>